<keyword evidence="2" id="KW-1185">Reference proteome</keyword>
<evidence type="ECO:0000313" key="1">
    <source>
        <dbReference type="EMBL" id="QPG96238.1"/>
    </source>
</evidence>
<sequence length="103" mass="12067">MDAARLRILKKKKIKLRDKSGISVIISFIKALKKTGFGKTGYRDIVSRIFDVMQMENEEKVEDMMVLIQSLNRRILCSMLIVLWYMSKPTSIMYSMQSTEKRL</sequence>
<protein>
    <submittedName>
        <fullName evidence="1">Uncharacterized protein</fullName>
    </submittedName>
</protein>
<dbReference type="Proteomes" id="UP000594364">
    <property type="component" value="Chromosome 2"/>
</dbReference>
<reference evidence="1 2" key="1">
    <citation type="journal article" date="2018" name="PLoS Genet.">
        <title>Repeat elements organise 3D genome structure and mediate transcription in the filamentous fungus Epichloe festucae.</title>
        <authorList>
            <person name="Winter D.J."/>
            <person name="Ganley A.R.D."/>
            <person name="Young C.A."/>
            <person name="Liachko I."/>
            <person name="Schardl C.L."/>
            <person name="Dupont P.Y."/>
            <person name="Berry D."/>
            <person name="Ram A."/>
            <person name="Scott B."/>
            <person name="Cox M.P."/>
        </authorList>
    </citation>
    <scope>NUCLEOTIDE SEQUENCE [LARGE SCALE GENOMIC DNA]</scope>
    <source>
        <strain evidence="1 2">Fl1</strain>
    </source>
</reference>
<evidence type="ECO:0000313" key="2">
    <source>
        <dbReference type="Proteomes" id="UP000594364"/>
    </source>
</evidence>
<name>A0A7S9KNW3_EPIFF</name>
<dbReference type="AlphaFoldDB" id="A0A7S9KNW3"/>
<proteinExistence type="predicted"/>
<gene>
    <name evidence="1" type="ORF">C2857_003625</name>
</gene>
<dbReference type="EMBL" id="CP031386">
    <property type="protein sequence ID" value="QPG96238.1"/>
    <property type="molecule type" value="Genomic_DNA"/>
</dbReference>
<organism evidence="1 2">
    <name type="scientific">Epichloe festucae (strain Fl1)</name>
    <dbReference type="NCBI Taxonomy" id="877507"/>
    <lineage>
        <taxon>Eukaryota</taxon>
        <taxon>Fungi</taxon>
        <taxon>Dikarya</taxon>
        <taxon>Ascomycota</taxon>
        <taxon>Pezizomycotina</taxon>
        <taxon>Sordariomycetes</taxon>
        <taxon>Hypocreomycetidae</taxon>
        <taxon>Hypocreales</taxon>
        <taxon>Clavicipitaceae</taxon>
        <taxon>Epichloe</taxon>
    </lineage>
</organism>
<accession>A0A7S9KNW3</accession>